<evidence type="ECO:0000313" key="2">
    <source>
        <dbReference type="EMBL" id="PTQ47111.1"/>
    </source>
</evidence>
<dbReference type="AlphaFoldDB" id="A0A2R6XM00"/>
<reference evidence="3" key="1">
    <citation type="journal article" date="2017" name="Cell">
        <title>Insights into land plant evolution garnered from the Marchantia polymorpha genome.</title>
        <authorList>
            <person name="Bowman J.L."/>
            <person name="Kohchi T."/>
            <person name="Yamato K.T."/>
            <person name="Jenkins J."/>
            <person name="Shu S."/>
            <person name="Ishizaki K."/>
            <person name="Yamaoka S."/>
            <person name="Nishihama R."/>
            <person name="Nakamura Y."/>
            <person name="Berger F."/>
            <person name="Adam C."/>
            <person name="Aki S.S."/>
            <person name="Althoff F."/>
            <person name="Araki T."/>
            <person name="Arteaga-Vazquez M.A."/>
            <person name="Balasubrmanian S."/>
            <person name="Barry K."/>
            <person name="Bauer D."/>
            <person name="Boehm C.R."/>
            <person name="Briginshaw L."/>
            <person name="Caballero-Perez J."/>
            <person name="Catarino B."/>
            <person name="Chen F."/>
            <person name="Chiyoda S."/>
            <person name="Chovatia M."/>
            <person name="Davies K.M."/>
            <person name="Delmans M."/>
            <person name="Demura T."/>
            <person name="Dierschke T."/>
            <person name="Dolan L."/>
            <person name="Dorantes-Acosta A.E."/>
            <person name="Eklund D.M."/>
            <person name="Florent S.N."/>
            <person name="Flores-Sandoval E."/>
            <person name="Fujiyama A."/>
            <person name="Fukuzawa H."/>
            <person name="Galik B."/>
            <person name="Grimanelli D."/>
            <person name="Grimwood J."/>
            <person name="Grossniklaus U."/>
            <person name="Hamada T."/>
            <person name="Haseloff J."/>
            <person name="Hetherington A.J."/>
            <person name="Higo A."/>
            <person name="Hirakawa Y."/>
            <person name="Hundley H.N."/>
            <person name="Ikeda Y."/>
            <person name="Inoue K."/>
            <person name="Inoue S.I."/>
            <person name="Ishida S."/>
            <person name="Jia Q."/>
            <person name="Kakita M."/>
            <person name="Kanazawa T."/>
            <person name="Kawai Y."/>
            <person name="Kawashima T."/>
            <person name="Kennedy M."/>
            <person name="Kinose K."/>
            <person name="Kinoshita T."/>
            <person name="Kohara Y."/>
            <person name="Koide E."/>
            <person name="Komatsu K."/>
            <person name="Kopischke S."/>
            <person name="Kubo M."/>
            <person name="Kyozuka J."/>
            <person name="Lagercrantz U."/>
            <person name="Lin S.S."/>
            <person name="Lindquist E."/>
            <person name="Lipzen A.M."/>
            <person name="Lu C.W."/>
            <person name="De Luna E."/>
            <person name="Martienssen R.A."/>
            <person name="Minamino N."/>
            <person name="Mizutani M."/>
            <person name="Mizutani M."/>
            <person name="Mochizuki N."/>
            <person name="Monte I."/>
            <person name="Mosher R."/>
            <person name="Nagasaki H."/>
            <person name="Nakagami H."/>
            <person name="Naramoto S."/>
            <person name="Nishitani K."/>
            <person name="Ohtani M."/>
            <person name="Okamoto T."/>
            <person name="Okumura M."/>
            <person name="Phillips J."/>
            <person name="Pollak B."/>
            <person name="Reinders A."/>
            <person name="Rovekamp M."/>
            <person name="Sano R."/>
            <person name="Sawa S."/>
            <person name="Schmid M.W."/>
            <person name="Shirakawa M."/>
            <person name="Solano R."/>
            <person name="Spunde A."/>
            <person name="Suetsugu N."/>
            <person name="Sugano S."/>
            <person name="Sugiyama A."/>
            <person name="Sun R."/>
            <person name="Suzuki Y."/>
            <person name="Takenaka M."/>
            <person name="Takezawa D."/>
            <person name="Tomogane H."/>
            <person name="Tsuzuki M."/>
            <person name="Ueda T."/>
            <person name="Umeda M."/>
            <person name="Ward J.M."/>
            <person name="Watanabe Y."/>
            <person name="Yazaki K."/>
            <person name="Yokoyama R."/>
            <person name="Yoshitake Y."/>
            <person name="Yotsui I."/>
            <person name="Zachgo S."/>
            <person name="Schmutz J."/>
        </authorList>
    </citation>
    <scope>NUCLEOTIDE SEQUENCE [LARGE SCALE GENOMIC DNA]</scope>
    <source>
        <strain evidence="3">Tak-1</strain>
    </source>
</reference>
<accession>A0A2R6XM00</accession>
<dbReference type="Gramene" id="Mp7g15080.1">
    <property type="protein sequence ID" value="Mp7g15080.1.cds1"/>
    <property type="gene ID" value="Mp7g15080"/>
</dbReference>
<feature type="compositionally biased region" description="Polar residues" evidence="1">
    <location>
        <begin position="65"/>
        <end position="74"/>
    </location>
</feature>
<feature type="region of interest" description="Disordered" evidence="1">
    <location>
        <begin position="64"/>
        <end position="83"/>
    </location>
</feature>
<evidence type="ECO:0000313" key="3">
    <source>
        <dbReference type="Proteomes" id="UP000244005"/>
    </source>
</evidence>
<keyword evidence="3" id="KW-1185">Reference proteome</keyword>
<proteinExistence type="predicted"/>
<protein>
    <submittedName>
        <fullName evidence="2">Uncharacterized protein</fullName>
    </submittedName>
</protein>
<sequence>MMQQNRHLQDCCETLQELQRTFSMHIVSLQAKAQNLPDNWPEFADDDGRVQRYEPKPYPNEECLMQTTVGTNPPSHCHRARTS</sequence>
<dbReference type="EMBL" id="KZ772681">
    <property type="protein sequence ID" value="PTQ47111.1"/>
    <property type="molecule type" value="Genomic_DNA"/>
</dbReference>
<gene>
    <name evidence="2" type="ORF">MARPO_0009s0192</name>
</gene>
<dbReference type="Proteomes" id="UP000244005">
    <property type="component" value="Unassembled WGS sequence"/>
</dbReference>
<name>A0A2R6XM00_MARPO</name>
<evidence type="ECO:0000256" key="1">
    <source>
        <dbReference type="SAM" id="MobiDB-lite"/>
    </source>
</evidence>
<organism evidence="2 3">
    <name type="scientific">Marchantia polymorpha</name>
    <name type="common">Common liverwort</name>
    <name type="synonym">Marchantia aquatica</name>
    <dbReference type="NCBI Taxonomy" id="3197"/>
    <lineage>
        <taxon>Eukaryota</taxon>
        <taxon>Viridiplantae</taxon>
        <taxon>Streptophyta</taxon>
        <taxon>Embryophyta</taxon>
        <taxon>Marchantiophyta</taxon>
        <taxon>Marchantiopsida</taxon>
        <taxon>Marchantiidae</taxon>
        <taxon>Marchantiales</taxon>
        <taxon>Marchantiaceae</taxon>
        <taxon>Marchantia</taxon>
    </lineage>
</organism>